<reference evidence="4" key="1">
    <citation type="journal article" date="2017" name="Genome Biol.">
        <title>Comparative genomics reveals high biological diversity and specific adaptations in the industrially and medically important fungal genus Aspergillus.</title>
        <authorList>
            <person name="de Vries R.P."/>
            <person name="Riley R."/>
            <person name="Wiebenga A."/>
            <person name="Aguilar-Osorio G."/>
            <person name="Amillis S."/>
            <person name="Uchima C.A."/>
            <person name="Anderluh G."/>
            <person name="Asadollahi M."/>
            <person name="Askin M."/>
            <person name="Barry K."/>
            <person name="Battaglia E."/>
            <person name="Bayram O."/>
            <person name="Benocci T."/>
            <person name="Braus-Stromeyer S.A."/>
            <person name="Caldana C."/>
            <person name="Canovas D."/>
            <person name="Cerqueira G.C."/>
            <person name="Chen F."/>
            <person name="Chen W."/>
            <person name="Choi C."/>
            <person name="Clum A."/>
            <person name="Dos Santos R.A."/>
            <person name="Damasio A.R."/>
            <person name="Diallinas G."/>
            <person name="Emri T."/>
            <person name="Fekete E."/>
            <person name="Flipphi M."/>
            <person name="Freyberg S."/>
            <person name="Gallo A."/>
            <person name="Gournas C."/>
            <person name="Habgood R."/>
            <person name="Hainaut M."/>
            <person name="Harispe M.L."/>
            <person name="Henrissat B."/>
            <person name="Hilden K.S."/>
            <person name="Hope R."/>
            <person name="Hossain A."/>
            <person name="Karabika E."/>
            <person name="Karaffa L."/>
            <person name="Karanyi Z."/>
            <person name="Krasevec N."/>
            <person name="Kuo A."/>
            <person name="Kusch H."/>
            <person name="LaButti K."/>
            <person name="Lagendijk E.L."/>
            <person name="Lapidus A."/>
            <person name="Levasseur A."/>
            <person name="Lindquist E."/>
            <person name="Lipzen A."/>
            <person name="Logrieco A.F."/>
            <person name="MacCabe A."/>
            <person name="Maekelae M.R."/>
            <person name="Malavazi I."/>
            <person name="Melin P."/>
            <person name="Meyer V."/>
            <person name="Mielnichuk N."/>
            <person name="Miskei M."/>
            <person name="Molnar A.P."/>
            <person name="Mule G."/>
            <person name="Ngan C.Y."/>
            <person name="Orejas M."/>
            <person name="Orosz E."/>
            <person name="Ouedraogo J.P."/>
            <person name="Overkamp K.M."/>
            <person name="Park H.-S."/>
            <person name="Perrone G."/>
            <person name="Piumi F."/>
            <person name="Punt P.J."/>
            <person name="Ram A.F."/>
            <person name="Ramon A."/>
            <person name="Rauscher S."/>
            <person name="Record E."/>
            <person name="Riano-Pachon D.M."/>
            <person name="Robert V."/>
            <person name="Roehrig J."/>
            <person name="Ruller R."/>
            <person name="Salamov A."/>
            <person name="Salih N.S."/>
            <person name="Samson R.A."/>
            <person name="Sandor E."/>
            <person name="Sanguinetti M."/>
            <person name="Schuetze T."/>
            <person name="Sepcic K."/>
            <person name="Shelest E."/>
            <person name="Sherlock G."/>
            <person name="Sophianopoulou V."/>
            <person name="Squina F.M."/>
            <person name="Sun H."/>
            <person name="Susca A."/>
            <person name="Todd R.B."/>
            <person name="Tsang A."/>
            <person name="Unkles S.E."/>
            <person name="van de Wiele N."/>
            <person name="van Rossen-Uffink D."/>
            <person name="Oliveira J.V."/>
            <person name="Vesth T.C."/>
            <person name="Visser J."/>
            <person name="Yu J.-H."/>
            <person name="Zhou M."/>
            <person name="Andersen M.R."/>
            <person name="Archer D.B."/>
            <person name="Baker S.E."/>
            <person name="Benoit I."/>
            <person name="Brakhage A.A."/>
            <person name="Braus G.H."/>
            <person name="Fischer R."/>
            <person name="Frisvad J.C."/>
            <person name="Goldman G.H."/>
            <person name="Houbraken J."/>
            <person name="Oakley B."/>
            <person name="Pocsi I."/>
            <person name="Scazzocchio C."/>
            <person name="Seiboth B."/>
            <person name="vanKuyk P.A."/>
            <person name="Wortman J."/>
            <person name="Dyer P.S."/>
            <person name="Grigoriev I.V."/>
        </authorList>
    </citation>
    <scope>NUCLEOTIDE SEQUENCE [LARGE SCALE GENOMIC DNA]</scope>
    <source>
        <strain evidence="4">ATCC 16872 / CBS 172.66 / WB 5094</strain>
    </source>
</reference>
<feature type="region of interest" description="Disordered" evidence="1">
    <location>
        <begin position="188"/>
        <end position="238"/>
    </location>
</feature>
<dbReference type="EMBL" id="KV878984">
    <property type="protein sequence ID" value="OJJ96724.1"/>
    <property type="molecule type" value="Genomic_DNA"/>
</dbReference>
<dbReference type="InterPro" id="IPR036249">
    <property type="entry name" value="Thioredoxin-like_sf"/>
</dbReference>
<evidence type="ECO:0000313" key="4">
    <source>
        <dbReference type="Proteomes" id="UP000184546"/>
    </source>
</evidence>
<protein>
    <recommendedName>
        <fullName evidence="2">Thioredoxin domain-containing protein</fullName>
    </recommendedName>
</protein>
<evidence type="ECO:0000256" key="1">
    <source>
        <dbReference type="SAM" id="MobiDB-lite"/>
    </source>
</evidence>
<dbReference type="STRING" id="690307.A0A1L9WKN8"/>
<dbReference type="OMA" id="CVIAFID"/>
<evidence type="ECO:0000313" key="3">
    <source>
        <dbReference type="EMBL" id="OJJ96724.1"/>
    </source>
</evidence>
<dbReference type="AlphaFoldDB" id="A0A1L9WKN8"/>
<gene>
    <name evidence="3" type="ORF">ASPACDRAFT_63061</name>
</gene>
<dbReference type="PANTHER" id="PTHR21148">
    <property type="entry name" value="THIOREDOXIN DOMAIN-CONTAINING PROTEIN 9"/>
    <property type="match status" value="1"/>
</dbReference>
<proteinExistence type="predicted"/>
<dbReference type="GeneID" id="30977664"/>
<dbReference type="InterPro" id="IPR013766">
    <property type="entry name" value="Thioredoxin_domain"/>
</dbReference>
<accession>A0A1L9WKN8</accession>
<name>A0A1L9WKN8_ASPA1</name>
<dbReference type="VEuPathDB" id="FungiDB:ASPACDRAFT_63061"/>
<dbReference type="Gene3D" id="3.40.30.10">
    <property type="entry name" value="Glutaredoxin"/>
    <property type="match status" value="1"/>
</dbReference>
<organism evidence="3 4">
    <name type="scientific">Aspergillus aculeatus (strain ATCC 16872 / CBS 172.66 / WB 5094)</name>
    <dbReference type="NCBI Taxonomy" id="690307"/>
    <lineage>
        <taxon>Eukaryota</taxon>
        <taxon>Fungi</taxon>
        <taxon>Dikarya</taxon>
        <taxon>Ascomycota</taxon>
        <taxon>Pezizomycotina</taxon>
        <taxon>Eurotiomycetes</taxon>
        <taxon>Eurotiomycetidae</taxon>
        <taxon>Eurotiales</taxon>
        <taxon>Aspergillaceae</taxon>
        <taxon>Aspergillus</taxon>
        <taxon>Aspergillus subgen. Circumdati</taxon>
    </lineage>
</organism>
<feature type="compositionally biased region" description="Acidic residues" evidence="1">
    <location>
        <begin position="229"/>
        <end position="238"/>
    </location>
</feature>
<dbReference type="CDD" id="cd02989">
    <property type="entry name" value="Phd_like_TxnDC9"/>
    <property type="match status" value="1"/>
</dbReference>
<evidence type="ECO:0000259" key="2">
    <source>
        <dbReference type="Pfam" id="PF00085"/>
    </source>
</evidence>
<feature type="domain" description="Thioredoxin" evidence="2">
    <location>
        <begin position="81"/>
        <end position="152"/>
    </location>
</feature>
<keyword evidence="4" id="KW-1185">Reference proteome</keyword>
<dbReference type="RefSeq" id="XP_020053064.1">
    <property type="nucleotide sequence ID" value="XM_020203850.1"/>
</dbReference>
<dbReference type="SUPFAM" id="SSF52833">
    <property type="entry name" value="Thioredoxin-like"/>
    <property type="match status" value="1"/>
</dbReference>
<dbReference type="Pfam" id="PF00085">
    <property type="entry name" value="Thioredoxin"/>
    <property type="match status" value="1"/>
</dbReference>
<dbReference type="OrthoDB" id="10257948at2759"/>
<sequence>MAHHLTRDRDESDDDALLEALENEDDSSYRAHRIEQLNAEFTAAQNDAARSTAAPIGTVVEDSIYPILRTDQLLLDFTTQTHRCVIHFGHPDFARCSTMDEHIRALASQHHEVRFARVDVRDTPFVVEKLKIRVLPCVIGFKDGVVVERVVGFEGLGSGGRDGTDGFSTATLEKRLLWKGILTQEKIKATGDTSDQSDEDSDNDNNGRGYGRQRAIRSGNVHQRRLAGGEDDEDDDWD</sequence>
<dbReference type="Proteomes" id="UP000184546">
    <property type="component" value="Unassembled WGS sequence"/>
</dbReference>